<dbReference type="KEGG" id="nwl:NWFMUON74_36940"/>
<evidence type="ECO:0000313" key="3">
    <source>
        <dbReference type="Proteomes" id="UP000516173"/>
    </source>
</evidence>
<accession>A0A7G1KL41</accession>
<evidence type="ECO:0000313" key="2">
    <source>
        <dbReference type="EMBL" id="BCK55922.1"/>
    </source>
</evidence>
<dbReference type="InterPro" id="IPR029058">
    <property type="entry name" value="AB_hydrolase_fold"/>
</dbReference>
<dbReference type="Pfam" id="PF00561">
    <property type="entry name" value="Abhydrolase_1"/>
    <property type="match status" value="1"/>
</dbReference>
<sequence length="292" mass="30545">MTTDLRTGTVRVPGATLHYELRGTGPLLLISDSGGGEVRRSTEIAARLGDAFTVVTYDRRGFARSPLDRPGSAVPVAVHAEDLRLLLAELTDQPAHVLGCALGALPALHAVLAAPAMFATVVAHEPLAPALLTGADRAEHVAAFEELEADYRERGLPAAVVRISAMLGAGAAARHRVQHSLDHDAGRAADPAVAGQRTANFDFILTNEIPQARTTPVDVPALRNTPVPIVAAAGEATDPALFGSRCAHALAAALDTTAVTFPGGHNAHFTHPVEYARRLRDVLGRQSAPAQP</sequence>
<dbReference type="Gene3D" id="3.40.50.1820">
    <property type="entry name" value="alpha/beta hydrolase"/>
    <property type="match status" value="1"/>
</dbReference>
<keyword evidence="2" id="KW-0378">Hydrolase</keyword>
<proteinExistence type="predicted"/>
<dbReference type="SUPFAM" id="SSF53474">
    <property type="entry name" value="alpha/beta-Hydrolases"/>
    <property type="match status" value="1"/>
</dbReference>
<dbReference type="Proteomes" id="UP000516173">
    <property type="component" value="Chromosome"/>
</dbReference>
<protein>
    <submittedName>
        <fullName evidence="2">Putative hydrolase YraK</fullName>
    </submittedName>
</protein>
<name>A0A7G1KL41_9NOCA</name>
<keyword evidence="3" id="KW-1185">Reference proteome</keyword>
<organism evidence="2 3">
    <name type="scientific">Nocardia wallacei</name>
    <dbReference type="NCBI Taxonomy" id="480035"/>
    <lineage>
        <taxon>Bacteria</taxon>
        <taxon>Bacillati</taxon>
        <taxon>Actinomycetota</taxon>
        <taxon>Actinomycetes</taxon>
        <taxon>Mycobacteriales</taxon>
        <taxon>Nocardiaceae</taxon>
        <taxon>Nocardia</taxon>
    </lineage>
</organism>
<gene>
    <name evidence="2" type="primary">yraK</name>
    <name evidence="2" type="ORF">NWFMUON74_36940</name>
</gene>
<dbReference type="GO" id="GO:0016787">
    <property type="term" value="F:hydrolase activity"/>
    <property type="evidence" value="ECO:0007669"/>
    <property type="project" value="UniProtKB-KW"/>
</dbReference>
<dbReference type="InterPro" id="IPR000073">
    <property type="entry name" value="AB_hydrolase_1"/>
</dbReference>
<dbReference type="EMBL" id="AP023396">
    <property type="protein sequence ID" value="BCK55922.1"/>
    <property type="molecule type" value="Genomic_DNA"/>
</dbReference>
<reference evidence="2 3" key="1">
    <citation type="submission" date="2020-08" db="EMBL/GenBank/DDBJ databases">
        <title>Genome Sequencing of Nocardia wallacei strain FMUON74 and assembly.</title>
        <authorList>
            <person name="Toyokawa M."/>
            <person name="Uesaka K."/>
        </authorList>
    </citation>
    <scope>NUCLEOTIDE SEQUENCE [LARGE SCALE GENOMIC DNA]</scope>
    <source>
        <strain evidence="2 3">FMUON74</strain>
    </source>
</reference>
<dbReference type="RefSeq" id="WP_187683089.1">
    <property type="nucleotide sequence ID" value="NZ_AP023396.1"/>
</dbReference>
<evidence type="ECO:0000259" key="1">
    <source>
        <dbReference type="Pfam" id="PF00561"/>
    </source>
</evidence>
<feature type="domain" description="AB hydrolase-1" evidence="1">
    <location>
        <begin position="43"/>
        <end position="272"/>
    </location>
</feature>
<dbReference type="AlphaFoldDB" id="A0A7G1KL41"/>
<dbReference type="GeneID" id="80348215"/>